<accession>Q9P4A7</accession>
<sequence>MSNMGQSPPLRISLSYSNISLVPLTCPTDLQSGRNLPP</sequence>
<evidence type="ECO:0000313" key="1">
    <source>
        <dbReference type="EMBL" id="AAF87293.1"/>
    </source>
</evidence>
<dbReference type="AlphaFoldDB" id="Q9P4A7"/>
<name>Q9P4A7_LETVU</name>
<dbReference type="EMBL" id="AF228466">
    <property type="protein sequence ID" value="AAF87293.1"/>
    <property type="molecule type" value="Genomic_DNA"/>
</dbReference>
<reference evidence="1" key="1">
    <citation type="journal article" date="2001" name="Fungal Genet. Biol.">
        <title>Outcrossing and recombination in the lichenized fungus Letharia.</title>
        <authorList>
            <person name="Kroken S."/>
            <person name="Taylor J.W."/>
        </authorList>
    </citation>
    <scope>NUCLEOTIDE SEQUENCE</scope>
</reference>
<protein>
    <submittedName>
        <fullName evidence="1">Uncharacterized protein</fullName>
    </submittedName>
</protein>
<organism evidence="1">
    <name type="scientific">Letharia vulpina</name>
    <name type="common">Wolf lichen</name>
    <name type="synonym">Lichen vulpinus</name>
    <dbReference type="NCBI Taxonomy" id="129387"/>
    <lineage>
        <taxon>Eukaryota</taxon>
        <taxon>Fungi</taxon>
        <taxon>Dikarya</taxon>
        <taxon>Ascomycota</taxon>
        <taxon>Pezizomycotina</taxon>
        <taxon>Lecanoromycetes</taxon>
        <taxon>OSLEUM clade</taxon>
        <taxon>Lecanoromycetidae</taxon>
        <taxon>Lecanorales</taxon>
        <taxon>Lecanorineae</taxon>
        <taxon>Parmeliaceae</taxon>
        <taxon>Letharia</taxon>
    </lineage>
</organism>
<proteinExistence type="predicted"/>
<feature type="non-terminal residue" evidence="1">
    <location>
        <position position="38"/>
    </location>
</feature>